<evidence type="ECO:0000259" key="3">
    <source>
        <dbReference type="PROSITE" id="PS50921"/>
    </source>
</evidence>
<gene>
    <name evidence="4" type="ORF">Dia5BBH33_11140</name>
</gene>
<dbReference type="GO" id="GO:0000160">
    <property type="term" value="P:phosphorelay signal transduction system"/>
    <property type="evidence" value="ECO:0007669"/>
    <property type="project" value="InterPro"/>
</dbReference>
<dbReference type="PIRSF" id="PIRSF036382">
    <property type="entry name" value="RR_antiterm"/>
    <property type="match status" value="1"/>
</dbReference>
<evidence type="ECO:0000259" key="2">
    <source>
        <dbReference type="PROSITE" id="PS50110"/>
    </source>
</evidence>
<protein>
    <submittedName>
        <fullName evidence="4">Fis family transcriptional regulator</fullName>
    </submittedName>
</protein>
<dbReference type="Gene3D" id="3.40.50.2300">
    <property type="match status" value="1"/>
</dbReference>
<evidence type="ECO:0000256" key="1">
    <source>
        <dbReference type="PROSITE-ProRule" id="PRU00169"/>
    </source>
</evidence>
<dbReference type="SMART" id="SM01012">
    <property type="entry name" value="ANTAR"/>
    <property type="match status" value="1"/>
</dbReference>
<reference evidence="5" key="1">
    <citation type="submission" date="2019-05" db="EMBL/GenBank/DDBJ databases">
        <title>Complete genome sequencing of Dialister sp. strain 5BBH33.</title>
        <authorList>
            <person name="Sakamoto M."/>
            <person name="Murakami T."/>
            <person name="Mori H."/>
        </authorList>
    </citation>
    <scope>NUCLEOTIDE SEQUENCE [LARGE SCALE GENOMIC DNA]</scope>
    <source>
        <strain evidence="5">5BBH33</strain>
    </source>
</reference>
<organism evidence="4 5">
    <name type="scientific">Dialister hominis</name>
    <dbReference type="NCBI Taxonomy" id="2582419"/>
    <lineage>
        <taxon>Bacteria</taxon>
        <taxon>Bacillati</taxon>
        <taxon>Bacillota</taxon>
        <taxon>Negativicutes</taxon>
        <taxon>Veillonellales</taxon>
        <taxon>Veillonellaceae</taxon>
        <taxon>Dialister</taxon>
    </lineage>
</organism>
<dbReference type="EMBL" id="AP019697">
    <property type="protein sequence ID" value="BBK25179.1"/>
    <property type="molecule type" value="Genomic_DNA"/>
</dbReference>
<dbReference type="PROSITE" id="PS50110">
    <property type="entry name" value="RESPONSE_REGULATORY"/>
    <property type="match status" value="1"/>
</dbReference>
<keyword evidence="5" id="KW-1185">Reference proteome</keyword>
<dbReference type="Pfam" id="PF03861">
    <property type="entry name" value="ANTAR"/>
    <property type="match status" value="1"/>
</dbReference>
<dbReference type="PROSITE" id="PS50921">
    <property type="entry name" value="ANTAR"/>
    <property type="match status" value="1"/>
</dbReference>
<dbReference type="PANTHER" id="PTHR43367">
    <property type="match status" value="1"/>
</dbReference>
<dbReference type="GeneID" id="92716329"/>
<dbReference type="SMART" id="SM00448">
    <property type="entry name" value="REC"/>
    <property type="match status" value="1"/>
</dbReference>
<dbReference type="OrthoDB" id="9808843at2"/>
<dbReference type="GO" id="GO:0003723">
    <property type="term" value="F:RNA binding"/>
    <property type="evidence" value="ECO:0007669"/>
    <property type="project" value="InterPro"/>
</dbReference>
<dbReference type="SUPFAM" id="SSF52172">
    <property type="entry name" value="CheY-like"/>
    <property type="match status" value="1"/>
</dbReference>
<sequence>MAEVYKIVIADDEALICMDLKEMMEEAGHEVVGVGSDGVEALELTKKLNPDLVILDVKMPRLDGIQAAKMIAHDNLAPVVLLTAFGDEDIIEKAKKSMVFGYVMKPVSERSLFPAIQIAVSQFRQKNEIVHRIKDMEREMAARKIIDRAKGLLMDFYHISEDEAYRRMQQTSMKRGIALSEVAQKVVKEIMARKNK</sequence>
<feature type="domain" description="Response regulatory" evidence="2">
    <location>
        <begin position="6"/>
        <end position="120"/>
    </location>
</feature>
<dbReference type="InterPro" id="IPR001789">
    <property type="entry name" value="Sig_transdc_resp-reg_receiver"/>
</dbReference>
<dbReference type="Pfam" id="PF00072">
    <property type="entry name" value="Response_reg"/>
    <property type="match status" value="1"/>
</dbReference>
<proteinExistence type="predicted"/>
<dbReference type="Gene3D" id="1.10.10.10">
    <property type="entry name" value="Winged helix-like DNA-binding domain superfamily/Winged helix DNA-binding domain"/>
    <property type="match status" value="1"/>
</dbReference>
<dbReference type="InterPro" id="IPR036388">
    <property type="entry name" value="WH-like_DNA-bd_sf"/>
</dbReference>
<feature type="domain" description="ANTAR" evidence="3">
    <location>
        <begin position="126"/>
        <end position="187"/>
    </location>
</feature>
<dbReference type="InterPro" id="IPR005561">
    <property type="entry name" value="ANTAR"/>
</dbReference>
<dbReference type="AlphaFoldDB" id="A0A8D5A4R6"/>
<dbReference type="RefSeq" id="WP_108849640.1">
    <property type="nucleotide sequence ID" value="NZ_AP019697.1"/>
</dbReference>
<name>A0A8D5A4R6_9FIRM</name>
<feature type="modified residue" description="4-aspartylphosphate" evidence="1">
    <location>
        <position position="56"/>
    </location>
</feature>
<dbReference type="PANTHER" id="PTHR43367:SF1">
    <property type="entry name" value="TWO-COMPONENT RESPONSE REGULATOR-LIKE APRR6-RELATED"/>
    <property type="match status" value="1"/>
</dbReference>
<evidence type="ECO:0000313" key="4">
    <source>
        <dbReference type="EMBL" id="BBK25179.1"/>
    </source>
</evidence>
<dbReference type="KEGG" id="dho:Dia5BBH33_11140"/>
<dbReference type="InterPro" id="IPR011006">
    <property type="entry name" value="CheY-like_superfamily"/>
</dbReference>
<accession>A0A8D5A4R6</accession>
<dbReference type="Proteomes" id="UP000320585">
    <property type="component" value="Chromosome"/>
</dbReference>
<evidence type="ECO:0000313" key="5">
    <source>
        <dbReference type="Proteomes" id="UP000320585"/>
    </source>
</evidence>
<keyword evidence="1" id="KW-0597">Phosphoprotein</keyword>
<dbReference type="InterPro" id="IPR008327">
    <property type="entry name" value="Sig_transdc_resp-reg_antiterm"/>
</dbReference>